<dbReference type="PROSITE" id="PS50127">
    <property type="entry name" value="UBC_2"/>
    <property type="match status" value="1"/>
</dbReference>
<dbReference type="PANTHER" id="PTHR24067">
    <property type="entry name" value="UBIQUITIN-CONJUGATING ENZYME E2"/>
    <property type="match status" value="1"/>
</dbReference>
<evidence type="ECO:0000313" key="2">
    <source>
        <dbReference type="EMBL" id="KAK2195374.1"/>
    </source>
</evidence>
<gene>
    <name evidence="2" type="ORF">BdWA1_003050</name>
</gene>
<keyword evidence="3" id="KW-1185">Reference proteome</keyword>
<dbReference type="EMBL" id="JALLKP010000004">
    <property type="protein sequence ID" value="KAK2195374.1"/>
    <property type="molecule type" value="Genomic_DNA"/>
</dbReference>
<dbReference type="RefSeq" id="XP_067802217.1">
    <property type="nucleotide sequence ID" value="XM_067948066.1"/>
</dbReference>
<dbReference type="SUPFAM" id="SSF54495">
    <property type="entry name" value="UBC-like"/>
    <property type="match status" value="1"/>
</dbReference>
<evidence type="ECO:0000259" key="1">
    <source>
        <dbReference type="PROSITE" id="PS50127"/>
    </source>
</evidence>
<comment type="caution">
    <text evidence="2">The sequence shown here is derived from an EMBL/GenBank/DDBJ whole genome shotgun (WGS) entry which is preliminary data.</text>
</comment>
<dbReference type="AlphaFoldDB" id="A0AAD9PIA3"/>
<dbReference type="InterPro" id="IPR050113">
    <property type="entry name" value="Ub_conjugating_enzyme"/>
</dbReference>
<reference evidence="2" key="1">
    <citation type="journal article" date="2023" name="Nat. Microbiol.">
        <title>Babesia duncani multi-omics identifies virulence factors and drug targets.</title>
        <authorList>
            <person name="Singh P."/>
            <person name="Lonardi S."/>
            <person name="Liang Q."/>
            <person name="Vydyam P."/>
            <person name="Khabirova E."/>
            <person name="Fang T."/>
            <person name="Gihaz S."/>
            <person name="Thekkiniath J."/>
            <person name="Munshi M."/>
            <person name="Abel S."/>
            <person name="Ciampossin L."/>
            <person name="Batugedara G."/>
            <person name="Gupta M."/>
            <person name="Lu X.M."/>
            <person name="Lenz T."/>
            <person name="Chakravarty S."/>
            <person name="Cornillot E."/>
            <person name="Hu Y."/>
            <person name="Ma W."/>
            <person name="Gonzalez L.M."/>
            <person name="Sanchez S."/>
            <person name="Estrada K."/>
            <person name="Sanchez-Flores A."/>
            <person name="Montero E."/>
            <person name="Harb O.S."/>
            <person name="Le Roch K.G."/>
            <person name="Mamoun C.B."/>
        </authorList>
    </citation>
    <scope>NUCLEOTIDE SEQUENCE</scope>
    <source>
        <strain evidence="2">WA1</strain>
    </source>
</reference>
<dbReference type="KEGG" id="bdw:94337347"/>
<feature type="domain" description="UBC core" evidence="1">
    <location>
        <begin position="31"/>
        <end position="179"/>
    </location>
</feature>
<evidence type="ECO:0000313" key="3">
    <source>
        <dbReference type="Proteomes" id="UP001214638"/>
    </source>
</evidence>
<dbReference type="SMART" id="SM00212">
    <property type="entry name" value="UBCc"/>
    <property type="match status" value="1"/>
</dbReference>
<organism evidence="2 3">
    <name type="scientific">Babesia duncani</name>
    <dbReference type="NCBI Taxonomy" id="323732"/>
    <lineage>
        <taxon>Eukaryota</taxon>
        <taxon>Sar</taxon>
        <taxon>Alveolata</taxon>
        <taxon>Apicomplexa</taxon>
        <taxon>Aconoidasida</taxon>
        <taxon>Piroplasmida</taxon>
        <taxon>Babesiidae</taxon>
        <taxon>Babesia</taxon>
    </lineage>
</organism>
<dbReference type="Proteomes" id="UP001214638">
    <property type="component" value="Unassembled WGS sequence"/>
</dbReference>
<dbReference type="Pfam" id="PF00179">
    <property type="entry name" value="UQ_con"/>
    <property type="match status" value="1"/>
</dbReference>
<dbReference type="GeneID" id="94337347"/>
<proteinExistence type="predicted"/>
<accession>A0AAD9PIA3</accession>
<dbReference type="Gene3D" id="3.10.110.10">
    <property type="entry name" value="Ubiquitin Conjugating Enzyme"/>
    <property type="match status" value="1"/>
</dbReference>
<dbReference type="InterPro" id="IPR000608">
    <property type="entry name" value="UBC"/>
</dbReference>
<sequence length="184" mass="21015">MLQRSNLKCMEKYKTSIAKIQRLGSFGYKFLSRSRLMRELGDAHKLDDPNIRLTLCNNNILHWIAYIRGPENSPYEEGIFVLNITCPPDYPINPPTVSFETRCFHPNINFQTGEVCMDVLKSNWSPAWTLSYLCRGIIYILSDPNADSPLNCDAGNLLRSGDVLGFNTLARMYTIDEALEEFPI</sequence>
<dbReference type="InterPro" id="IPR016135">
    <property type="entry name" value="UBQ-conjugating_enzyme/RWD"/>
</dbReference>
<dbReference type="CDD" id="cd23812">
    <property type="entry name" value="UBCc_ScPEX4-like"/>
    <property type="match status" value="1"/>
</dbReference>
<name>A0AAD9PIA3_9APIC</name>
<protein>
    <submittedName>
        <fullName evidence="2">Bifunctional Ubiquitin-conjugating enzyme E2/Ubiquitin-conjugating enzyme-RWD-like</fullName>
    </submittedName>
</protein>